<proteinExistence type="inferred from homology"/>
<dbReference type="PATRIC" id="fig|1053236.3.peg.6186"/>
<dbReference type="PRINTS" id="PR00105">
    <property type="entry name" value="C5METTRFRASE"/>
</dbReference>
<comment type="similarity">
    <text evidence="6 7">Belongs to the class I-like SAM-binding methyltransferase superfamily. C5-methyltransferase family.</text>
</comment>
<keyword evidence="2 6" id="KW-0489">Methyltransferase</keyword>
<keyword evidence="4 6" id="KW-0949">S-adenosyl-L-methionine</keyword>
<comment type="caution">
    <text evidence="8">The sequence shown here is derived from an EMBL/GenBank/DDBJ whole genome shotgun (WGS) entry which is preliminary data.</text>
</comment>
<evidence type="ECO:0000256" key="6">
    <source>
        <dbReference type="PROSITE-ProRule" id="PRU01016"/>
    </source>
</evidence>
<evidence type="ECO:0000313" key="9">
    <source>
        <dbReference type="Proteomes" id="UP000014020"/>
    </source>
</evidence>
<dbReference type="InterPro" id="IPR050390">
    <property type="entry name" value="C5-Methyltransferase"/>
</dbReference>
<dbReference type="Proteomes" id="UP000014020">
    <property type="component" value="Unassembled WGS sequence"/>
</dbReference>
<keyword evidence="5" id="KW-0680">Restriction system</keyword>
<dbReference type="EMBL" id="AHFE01000075">
    <property type="protein sequence ID" value="EOP32287.1"/>
    <property type="molecule type" value="Genomic_DNA"/>
</dbReference>
<dbReference type="AlphaFoldDB" id="R8MDU8"/>
<dbReference type="HOGENOM" id="CLU_006958_2_0_9"/>
<dbReference type="NCBIfam" id="TIGR00675">
    <property type="entry name" value="dcm"/>
    <property type="match status" value="1"/>
</dbReference>
<evidence type="ECO:0000256" key="2">
    <source>
        <dbReference type="ARBA" id="ARBA00022603"/>
    </source>
</evidence>
<dbReference type="GO" id="GO:0044027">
    <property type="term" value="P:negative regulation of gene expression via chromosomal CpG island methylation"/>
    <property type="evidence" value="ECO:0007669"/>
    <property type="project" value="TreeGrafter"/>
</dbReference>
<accession>R8MDU8</accession>
<evidence type="ECO:0000256" key="4">
    <source>
        <dbReference type="ARBA" id="ARBA00022691"/>
    </source>
</evidence>
<reference evidence="9" key="1">
    <citation type="submission" date="2012-12" db="EMBL/GenBank/DDBJ databases">
        <title>The genome sequence of Bacillus cereus VD146.</title>
        <authorList>
            <consortium name="The Broad Institute Genome Sequencing Platform"/>
            <consortium name="The Broad Institute Genome Sequencing Center for Infectious Disease"/>
            <person name="Feldgarden M."/>
            <person name="Van der Auwera G.A."/>
            <person name="Mahillon J."/>
            <person name="Duprez V."/>
            <person name="Timmery S."/>
            <person name="Mattelet C."/>
            <person name="Dierick K."/>
            <person name="Sun M."/>
            <person name="Yu Z."/>
            <person name="Zhu L."/>
            <person name="Hu X."/>
            <person name="Shank E.B."/>
            <person name="Swiecicka I."/>
            <person name="Hansen B.M."/>
            <person name="Andrup L."/>
            <person name="Walker B."/>
            <person name="Young S.K."/>
            <person name="Zeng Q."/>
            <person name="Gargeya S."/>
            <person name="Fitzgerald M."/>
            <person name="Haas B."/>
            <person name="Abouelleil A."/>
            <person name="Alvarado L."/>
            <person name="Arachchi H.M."/>
            <person name="Berlin A.M."/>
            <person name="Chapman S.B."/>
            <person name="Dewar J."/>
            <person name="Goldberg J."/>
            <person name="Griggs A."/>
            <person name="Gujja S."/>
            <person name="Hansen M."/>
            <person name="Howarth C."/>
            <person name="Imamovic A."/>
            <person name="Larimer J."/>
            <person name="McCowan C."/>
            <person name="Murphy C."/>
            <person name="Neiman D."/>
            <person name="Pearson M."/>
            <person name="Priest M."/>
            <person name="Roberts A."/>
            <person name="Saif S."/>
            <person name="Shea T."/>
            <person name="Sisk P."/>
            <person name="Sykes S."/>
            <person name="Wortman J."/>
            <person name="Nusbaum C."/>
            <person name="Birren B."/>
        </authorList>
    </citation>
    <scope>NUCLEOTIDE SEQUENCE [LARGE SCALE GENOMIC DNA]</scope>
    <source>
        <strain evidence="9">VD146</strain>
    </source>
</reference>
<sequence>MIKQRKAKRSQRGIFIQDKELLNTVFQPGTHFKYVIDVKQKKVVILPSDKGNTVSKRKYEEKQKPVIDIRKKEVLSAFQDCEYLQVSIYKDEIRVEGFEQEEQYSCSQKKNKEVKTLNKVVSIEQILKVRKKIDIVCSKKQLQEVSNGIPGQIDIFDFIDDIAVQNASVFSLESFKQLDIPLQIVSLFSGSGVFDFGFQNEGFDIVFAIEKDEDAVKTYRQNLGGHITCHDITTYPKENIPNAPIIIGGPPCQGFSNANRKTNFLDNPNNKLLKNFIDIVKNTKNCQLFILENVPQLLTVGNGAFKNEILKQLSDFDISYGVLNSAHFGNAQIRNRSIFIGSKIGHIDLPVPTYEENWFKTVRQAFKGLHDNIPNQKDFSKPKLETIERMKHVPEGGNIFDIPKEIRPKGVHSNMYKRLAWDEPSITIANPRKAVITHPFKDRILSIRECARLLGLPDSFTFKGKLASMQQQVANAVPVELGKAIARRVKQAIYSFRSKHALV</sequence>
<dbReference type="Pfam" id="PF00145">
    <property type="entry name" value="DNA_methylase"/>
    <property type="match status" value="1"/>
</dbReference>
<dbReference type="REBASE" id="75383">
    <property type="entry name" value="M.BceVD146ORF5823P"/>
</dbReference>
<protein>
    <recommendedName>
        <fullName evidence="1">DNA (cytosine-5-)-methyltransferase</fullName>
        <ecNumber evidence="1">2.1.1.37</ecNumber>
    </recommendedName>
</protein>
<dbReference type="Gene3D" id="3.90.120.10">
    <property type="entry name" value="DNA Methylase, subunit A, domain 2"/>
    <property type="match status" value="1"/>
</dbReference>
<dbReference type="RefSeq" id="WP_016121271.1">
    <property type="nucleotide sequence ID" value="NZ_KB976684.1"/>
</dbReference>
<dbReference type="GO" id="GO:0003886">
    <property type="term" value="F:DNA (cytosine-5-)-methyltransferase activity"/>
    <property type="evidence" value="ECO:0007669"/>
    <property type="project" value="UniProtKB-EC"/>
</dbReference>
<keyword evidence="3 6" id="KW-0808">Transferase</keyword>
<dbReference type="PANTHER" id="PTHR10629">
    <property type="entry name" value="CYTOSINE-SPECIFIC METHYLTRANSFERASE"/>
    <property type="match status" value="1"/>
</dbReference>
<dbReference type="PROSITE" id="PS51679">
    <property type="entry name" value="SAM_MT_C5"/>
    <property type="match status" value="1"/>
</dbReference>
<evidence type="ECO:0000313" key="8">
    <source>
        <dbReference type="EMBL" id="EOP32287.1"/>
    </source>
</evidence>
<dbReference type="EC" id="2.1.1.37" evidence="1"/>
<evidence type="ECO:0000256" key="5">
    <source>
        <dbReference type="ARBA" id="ARBA00022747"/>
    </source>
</evidence>
<gene>
    <name evidence="8" type="ORF">IK1_05823</name>
</gene>
<dbReference type="GO" id="GO:0003677">
    <property type="term" value="F:DNA binding"/>
    <property type="evidence" value="ECO:0007669"/>
    <property type="project" value="TreeGrafter"/>
</dbReference>
<dbReference type="GO" id="GO:0032259">
    <property type="term" value="P:methylation"/>
    <property type="evidence" value="ECO:0007669"/>
    <property type="project" value="UniProtKB-KW"/>
</dbReference>
<dbReference type="SUPFAM" id="SSF53335">
    <property type="entry name" value="S-adenosyl-L-methionine-dependent methyltransferases"/>
    <property type="match status" value="1"/>
</dbReference>
<dbReference type="PANTHER" id="PTHR10629:SF52">
    <property type="entry name" value="DNA (CYTOSINE-5)-METHYLTRANSFERASE 1"/>
    <property type="match status" value="1"/>
</dbReference>
<name>R8MDU8_BACCX</name>
<dbReference type="InterPro" id="IPR029063">
    <property type="entry name" value="SAM-dependent_MTases_sf"/>
</dbReference>
<dbReference type="Gene3D" id="3.40.50.150">
    <property type="entry name" value="Vaccinia Virus protein VP39"/>
    <property type="match status" value="1"/>
</dbReference>
<evidence type="ECO:0000256" key="7">
    <source>
        <dbReference type="RuleBase" id="RU000416"/>
    </source>
</evidence>
<evidence type="ECO:0000256" key="3">
    <source>
        <dbReference type="ARBA" id="ARBA00022679"/>
    </source>
</evidence>
<evidence type="ECO:0000256" key="1">
    <source>
        <dbReference type="ARBA" id="ARBA00011975"/>
    </source>
</evidence>
<organism evidence="8 9">
    <name type="scientific">Bacillus cereus (strain VD146)</name>
    <dbReference type="NCBI Taxonomy" id="1053236"/>
    <lineage>
        <taxon>Bacteria</taxon>
        <taxon>Bacillati</taxon>
        <taxon>Bacillota</taxon>
        <taxon>Bacilli</taxon>
        <taxon>Bacillales</taxon>
        <taxon>Bacillaceae</taxon>
        <taxon>Bacillus</taxon>
        <taxon>Bacillus cereus group</taxon>
    </lineage>
</organism>
<dbReference type="InterPro" id="IPR001525">
    <property type="entry name" value="C5_MeTfrase"/>
</dbReference>
<dbReference type="GO" id="GO:0009307">
    <property type="term" value="P:DNA restriction-modification system"/>
    <property type="evidence" value="ECO:0007669"/>
    <property type="project" value="UniProtKB-KW"/>
</dbReference>
<feature type="active site" evidence="6">
    <location>
        <position position="252"/>
    </location>
</feature>